<accession>A0A139XEH5</accession>
<dbReference type="Gene3D" id="3.30.700.10">
    <property type="entry name" value="Glycoprotein, Type 4 Pilin"/>
    <property type="match status" value="1"/>
</dbReference>
<keyword evidence="5 6" id="KW-0472">Membrane</keyword>
<dbReference type="SUPFAM" id="SSF54523">
    <property type="entry name" value="Pili subunits"/>
    <property type="match status" value="1"/>
</dbReference>
<dbReference type="GO" id="GO:0015627">
    <property type="term" value="C:type II protein secretion system complex"/>
    <property type="evidence" value="ECO:0007669"/>
    <property type="project" value="InterPro"/>
</dbReference>
<dbReference type="InterPro" id="IPR045584">
    <property type="entry name" value="Pilin-like"/>
</dbReference>
<keyword evidence="8" id="KW-1185">Reference proteome</keyword>
<dbReference type="PRINTS" id="PR00813">
    <property type="entry name" value="BCTERIALGSPG"/>
</dbReference>
<dbReference type="GO" id="GO:0015628">
    <property type="term" value="P:protein secretion by the type II secretion system"/>
    <property type="evidence" value="ECO:0007669"/>
    <property type="project" value="InterPro"/>
</dbReference>
<dbReference type="PANTHER" id="PTHR30093">
    <property type="entry name" value="GENERAL SECRETION PATHWAY PROTEIN G"/>
    <property type="match status" value="1"/>
</dbReference>
<evidence type="ECO:0000313" key="8">
    <source>
        <dbReference type="Proteomes" id="UP000076925"/>
    </source>
</evidence>
<keyword evidence="3 6" id="KW-0812">Transmembrane</keyword>
<sequence>MLKPELQVKFLNHLNRRNKKDEGFTLIELLVVVIIIGVLAAIALPSLLSQVSKARQSEAKQNIGSMNRAQQAFFLENNNAFTTELNELALGIRTQTDNYKYEIAAAANTGSHVSNKARSVKKALKSYIGVVYTSNQSVNGVNEAITLAVLCESVNPATTDIANGVDITNGNNNPSCPNDATGAMKTVK</sequence>
<evidence type="ECO:0000256" key="1">
    <source>
        <dbReference type="ARBA" id="ARBA00004167"/>
    </source>
</evidence>
<reference evidence="7 8" key="1">
    <citation type="journal article" date="2013" name="Genome Biol. Evol.">
        <title>Genomes of Stigonematalean cyanobacteria (subsection V) and the evolution of oxygenic photosynthesis from prokaryotes to plastids.</title>
        <authorList>
            <person name="Dagan T."/>
            <person name="Roettger M."/>
            <person name="Stucken K."/>
            <person name="Landan G."/>
            <person name="Koch R."/>
            <person name="Major P."/>
            <person name="Gould S.B."/>
            <person name="Goremykin V.V."/>
            <person name="Rippka R."/>
            <person name="Tandeau de Marsac N."/>
            <person name="Gugger M."/>
            <person name="Lockhart P.J."/>
            <person name="Allen J.F."/>
            <person name="Brune I."/>
            <person name="Maus I."/>
            <person name="Puhler A."/>
            <person name="Martin W.F."/>
        </authorList>
    </citation>
    <scope>NUCLEOTIDE SEQUENCE [LARGE SCALE GENOMIC DNA]</scope>
    <source>
        <strain evidence="7 8">PCC 7110</strain>
    </source>
</reference>
<feature type="transmembrane region" description="Helical" evidence="6">
    <location>
        <begin position="26"/>
        <end position="48"/>
    </location>
</feature>
<evidence type="ECO:0000256" key="4">
    <source>
        <dbReference type="ARBA" id="ARBA00022989"/>
    </source>
</evidence>
<dbReference type="PANTHER" id="PTHR30093:SF44">
    <property type="entry name" value="TYPE II SECRETION SYSTEM CORE PROTEIN G"/>
    <property type="match status" value="1"/>
</dbReference>
<protein>
    <submittedName>
        <fullName evidence="7">General secretion pathway protein GspH</fullName>
    </submittedName>
</protein>
<dbReference type="InterPro" id="IPR031975">
    <property type="entry name" value="Pilin_GH"/>
</dbReference>
<dbReference type="Pfam" id="PF16734">
    <property type="entry name" value="Pilin_GH"/>
    <property type="match status" value="1"/>
</dbReference>
<gene>
    <name evidence="7" type="ORF">WA1_12930</name>
</gene>
<dbReference type="NCBIfam" id="TIGR02532">
    <property type="entry name" value="IV_pilin_GFxxxE"/>
    <property type="match status" value="1"/>
</dbReference>
<dbReference type="OrthoDB" id="467711at2"/>
<organism evidence="7 8">
    <name type="scientific">Scytonema hofmannii PCC 7110</name>
    <dbReference type="NCBI Taxonomy" id="128403"/>
    <lineage>
        <taxon>Bacteria</taxon>
        <taxon>Bacillati</taxon>
        <taxon>Cyanobacteriota</taxon>
        <taxon>Cyanophyceae</taxon>
        <taxon>Nostocales</taxon>
        <taxon>Scytonemataceae</taxon>
        <taxon>Scytonema</taxon>
    </lineage>
</organism>
<dbReference type="PROSITE" id="PS00409">
    <property type="entry name" value="PROKAR_NTER_METHYL"/>
    <property type="match status" value="1"/>
</dbReference>
<keyword evidence="4 6" id="KW-1133">Transmembrane helix</keyword>
<name>A0A139XEH5_9CYAN</name>
<keyword evidence="2" id="KW-0488">Methylation</keyword>
<comment type="caution">
    <text evidence="7">The sequence shown here is derived from an EMBL/GenBank/DDBJ whole genome shotgun (WGS) entry which is preliminary data.</text>
</comment>
<dbReference type="InterPro" id="IPR000983">
    <property type="entry name" value="Bac_GSPG_pilin"/>
</dbReference>
<comment type="subcellular location">
    <subcellularLocation>
        <location evidence="1">Membrane</location>
        <topology evidence="1">Single-pass membrane protein</topology>
    </subcellularLocation>
</comment>
<dbReference type="RefSeq" id="WP_017745158.1">
    <property type="nucleotide sequence ID" value="NZ_KQ976354.1"/>
</dbReference>
<evidence type="ECO:0000256" key="3">
    <source>
        <dbReference type="ARBA" id="ARBA00022692"/>
    </source>
</evidence>
<evidence type="ECO:0000313" key="7">
    <source>
        <dbReference type="EMBL" id="KYC43002.1"/>
    </source>
</evidence>
<dbReference type="InterPro" id="IPR012902">
    <property type="entry name" value="N_methyl_site"/>
</dbReference>
<proteinExistence type="predicted"/>
<dbReference type="Pfam" id="PF07963">
    <property type="entry name" value="N_methyl"/>
    <property type="match status" value="1"/>
</dbReference>
<dbReference type="AlphaFoldDB" id="A0A139XEH5"/>
<dbReference type="Proteomes" id="UP000076925">
    <property type="component" value="Unassembled WGS sequence"/>
</dbReference>
<evidence type="ECO:0000256" key="2">
    <source>
        <dbReference type="ARBA" id="ARBA00022481"/>
    </source>
</evidence>
<dbReference type="GO" id="GO:0016020">
    <property type="term" value="C:membrane"/>
    <property type="evidence" value="ECO:0007669"/>
    <property type="project" value="UniProtKB-SubCell"/>
</dbReference>
<evidence type="ECO:0000256" key="5">
    <source>
        <dbReference type="ARBA" id="ARBA00023136"/>
    </source>
</evidence>
<dbReference type="STRING" id="128403.WA1_12930"/>
<dbReference type="EMBL" id="ANNX02000016">
    <property type="protein sequence ID" value="KYC43002.1"/>
    <property type="molecule type" value="Genomic_DNA"/>
</dbReference>
<evidence type="ECO:0000256" key="6">
    <source>
        <dbReference type="SAM" id="Phobius"/>
    </source>
</evidence>